<dbReference type="CDD" id="cd00554">
    <property type="entry name" value="MECDP_synthase"/>
    <property type="match status" value="1"/>
</dbReference>
<dbReference type="PANTHER" id="PTHR43181:SF1">
    <property type="entry name" value="2-C-METHYL-D-ERYTHRITOL 2,4-CYCLODIPHOSPHATE SYNTHASE, CHLOROPLASTIC"/>
    <property type="match status" value="1"/>
</dbReference>
<comment type="similarity">
    <text evidence="3 9 10">Belongs to the IspF family.</text>
</comment>
<comment type="cofactor">
    <cofactor evidence="9">
        <name>a divalent metal cation</name>
        <dbReference type="ChEBI" id="CHEBI:60240"/>
    </cofactor>
    <text evidence="9">Binds 1 divalent metal cation per subunit.</text>
</comment>
<feature type="binding site" evidence="9">
    <location>
        <position position="8"/>
    </location>
    <ligand>
        <name>a divalent metal cation</name>
        <dbReference type="ChEBI" id="CHEBI:60240"/>
    </ligand>
</feature>
<reference evidence="13" key="1">
    <citation type="journal article" date="2023" name="Front. Microbiol.">
        <title>Genome analysis of Candidatus Aschnera chinzeii, the bacterial endosymbiont of the blood-sucking bat fly Penicillidia jenynsii (Insecta: Diptera: Nycteribiidae).</title>
        <authorList>
            <person name="Koga R."/>
            <person name="Moriyama M."/>
            <person name="Nozaki T."/>
            <person name="Fukatsu T."/>
        </authorList>
    </citation>
    <scope>NUCLEOTIDE SEQUENCE</scope>
    <source>
        <strain evidence="13">Kw-01</strain>
    </source>
</reference>
<feature type="site" description="Transition state stabilizer" evidence="9">
    <location>
        <position position="133"/>
    </location>
</feature>
<keyword evidence="8 9" id="KW-0456">Lyase</keyword>
<dbReference type="GO" id="GO:0019288">
    <property type="term" value="P:isopentenyl diphosphate biosynthetic process, methylerythritol 4-phosphate pathway"/>
    <property type="evidence" value="ECO:0007669"/>
    <property type="project" value="UniProtKB-UniRule"/>
</dbReference>
<keyword evidence="11" id="KW-0812">Transmembrane</keyword>
<evidence type="ECO:0000256" key="6">
    <source>
        <dbReference type="ARBA" id="ARBA00022723"/>
    </source>
</evidence>
<proteinExistence type="inferred from homology"/>
<dbReference type="GO" id="GO:0016114">
    <property type="term" value="P:terpenoid biosynthetic process"/>
    <property type="evidence" value="ECO:0007669"/>
    <property type="project" value="InterPro"/>
</dbReference>
<dbReference type="EC" id="4.6.1.12" evidence="5 9"/>
<protein>
    <recommendedName>
        <fullName evidence="5 9">2-C-methyl-D-erythritol 2,4-cyclodiphosphate synthase</fullName>
        <shortName evidence="9">MECDP-synthase</shortName>
        <shortName evidence="9">MECPP-synthase</shortName>
        <shortName evidence="9">MECPS</shortName>
        <ecNumber evidence="5 9">4.6.1.12</ecNumber>
    </recommendedName>
</protein>
<feature type="binding site" evidence="9">
    <location>
        <position position="42"/>
    </location>
    <ligand>
        <name>a divalent metal cation</name>
        <dbReference type="ChEBI" id="CHEBI:60240"/>
    </ligand>
</feature>
<dbReference type="HAMAP" id="MF_00107">
    <property type="entry name" value="IspF"/>
    <property type="match status" value="1"/>
</dbReference>
<comment type="subunit">
    <text evidence="4 9">Homotrimer.</text>
</comment>
<gene>
    <name evidence="9 13" type="primary">ispF</name>
    <name evidence="13" type="ORF">ACHINZ_4950</name>
</gene>
<comment type="catalytic activity">
    <reaction evidence="1 9 10">
        <text>4-CDP-2-C-methyl-D-erythritol 2-phosphate = 2-C-methyl-D-erythritol 2,4-cyclic diphosphate + CMP</text>
        <dbReference type="Rhea" id="RHEA:23864"/>
        <dbReference type="ChEBI" id="CHEBI:57919"/>
        <dbReference type="ChEBI" id="CHEBI:58483"/>
        <dbReference type="ChEBI" id="CHEBI:60377"/>
        <dbReference type="EC" id="4.6.1.12"/>
    </reaction>
</comment>
<dbReference type="InterPro" id="IPR036571">
    <property type="entry name" value="MECDP_synthase_sf"/>
</dbReference>
<dbReference type="SUPFAM" id="SSF69765">
    <property type="entry name" value="IpsF-like"/>
    <property type="match status" value="1"/>
</dbReference>
<evidence type="ECO:0000256" key="4">
    <source>
        <dbReference type="ARBA" id="ARBA00011233"/>
    </source>
</evidence>
<dbReference type="EMBL" id="AP028961">
    <property type="protein sequence ID" value="BET44820.1"/>
    <property type="molecule type" value="Genomic_DNA"/>
</dbReference>
<comment type="caution">
    <text evidence="9">Lacks conserved residue(s) required for the propagation of feature annotation.</text>
</comment>
<feature type="binding site" evidence="9">
    <location>
        <begin position="61"/>
        <end position="65"/>
    </location>
    <ligand>
        <name>4-CDP-2-C-methyl-D-erythritol 2-phosphate</name>
        <dbReference type="ChEBI" id="CHEBI:57919"/>
    </ligand>
</feature>
<comment type="function">
    <text evidence="9">Involved in the biosynthesis of isopentenyl diphosphate (IPP) and dimethylallyl diphosphate (DMAPP), two major building blocks of isoprenoid compounds. Catalyzes the conversion of 4-diphosphocytidyl-2-C-methyl-D-erythritol 2-phosphate (CDP-ME2P) to 2-C-methyl-D-erythritol 2,4-cyclodiphosphate (ME-CPP) with a corresponding release of cytidine 5-monophosphate (CMP).</text>
</comment>
<evidence type="ECO:0000256" key="5">
    <source>
        <dbReference type="ARBA" id="ARBA00012579"/>
    </source>
</evidence>
<evidence type="ECO:0000256" key="7">
    <source>
        <dbReference type="ARBA" id="ARBA00023229"/>
    </source>
</evidence>
<evidence type="ECO:0000256" key="2">
    <source>
        <dbReference type="ARBA" id="ARBA00004709"/>
    </source>
</evidence>
<dbReference type="FunFam" id="3.30.1330.50:FF:000001">
    <property type="entry name" value="2-C-methyl-D-erythritol 2,4-cyclodiphosphate synthase"/>
    <property type="match status" value="1"/>
</dbReference>
<comment type="pathway">
    <text evidence="2 9">Isoprenoid biosynthesis; isopentenyl diphosphate biosynthesis via DXP pathway; isopentenyl diphosphate from 1-deoxy-D-xylulose 5-phosphate: step 4/6.</text>
</comment>
<dbReference type="GO" id="GO:0046872">
    <property type="term" value="F:metal ion binding"/>
    <property type="evidence" value="ECO:0007669"/>
    <property type="project" value="UniProtKB-KW"/>
</dbReference>
<evidence type="ECO:0000256" key="11">
    <source>
        <dbReference type="SAM" id="Phobius"/>
    </source>
</evidence>
<evidence type="ECO:0000313" key="13">
    <source>
        <dbReference type="EMBL" id="BET44820.1"/>
    </source>
</evidence>
<feature type="binding site" evidence="9">
    <location>
        <begin position="34"/>
        <end position="35"/>
    </location>
    <ligand>
        <name>4-CDP-2-C-methyl-D-erythritol 2-phosphate</name>
        <dbReference type="ChEBI" id="CHEBI:57919"/>
    </ligand>
</feature>
<dbReference type="Pfam" id="PF02542">
    <property type="entry name" value="YgbB"/>
    <property type="match status" value="1"/>
</dbReference>
<evidence type="ECO:0000256" key="3">
    <source>
        <dbReference type="ARBA" id="ARBA00008480"/>
    </source>
</evidence>
<feature type="binding site" evidence="9">
    <location>
        <begin position="132"/>
        <end position="135"/>
    </location>
    <ligand>
        <name>4-CDP-2-C-methyl-D-erythritol 2-phosphate</name>
        <dbReference type="ChEBI" id="CHEBI:57919"/>
    </ligand>
</feature>
<keyword evidence="6 9" id="KW-0479">Metal-binding</keyword>
<keyword evidence="11" id="KW-1133">Transmembrane helix</keyword>
<feature type="domain" description="2-C-methyl-D-erythritol 2,4-cyclodiphosphate synthase" evidence="12">
    <location>
        <begin position="1"/>
        <end position="154"/>
    </location>
</feature>
<evidence type="ECO:0000256" key="9">
    <source>
        <dbReference type="HAMAP-Rule" id="MF_00107"/>
    </source>
</evidence>
<dbReference type="NCBIfam" id="TIGR00151">
    <property type="entry name" value="ispF"/>
    <property type="match status" value="1"/>
</dbReference>
<feature type="binding site" evidence="9">
    <location>
        <position position="142"/>
    </location>
    <ligand>
        <name>4-CDP-2-C-methyl-D-erythritol 2-phosphate</name>
        <dbReference type="ChEBI" id="CHEBI:57919"/>
    </ligand>
</feature>
<reference evidence="13" key="2">
    <citation type="submission" date="2023-10" db="EMBL/GenBank/DDBJ databases">
        <authorList>
            <person name="Koga R."/>
            <person name="Fukatsu T."/>
        </authorList>
    </citation>
    <scope>NUCLEOTIDE SEQUENCE</scope>
    <source>
        <strain evidence="13">Kw-01</strain>
    </source>
</reference>
<dbReference type="InterPro" id="IPR020555">
    <property type="entry name" value="MECDP_synthase_CS"/>
</dbReference>
<evidence type="ECO:0000256" key="1">
    <source>
        <dbReference type="ARBA" id="ARBA00000200"/>
    </source>
</evidence>
<organism evidence="13">
    <name type="scientific">Candidatus Aschnera chinzeii</name>
    <dbReference type="NCBI Taxonomy" id="1485666"/>
    <lineage>
        <taxon>Bacteria</taxon>
        <taxon>Pseudomonadati</taxon>
        <taxon>Pseudomonadota</taxon>
        <taxon>Gammaproteobacteria</taxon>
        <taxon>Enterobacterales</taxon>
        <taxon>Enterobacteriaceae</taxon>
        <taxon>Candidatus Aschnera</taxon>
    </lineage>
</organism>
<dbReference type="PROSITE" id="PS01350">
    <property type="entry name" value="ISPF"/>
    <property type="match status" value="1"/>
</dbReference>
<name>A0AAT9G569_9ENTR</name>
<sequence>MRIGHGFDVHKFTANKKLIICGVNIPYKYGLFAHSDGDVALHALINAILGAAALGDIGLLFPNNNPKYKNISSRVLLQETYSMIINKGYIINNIDITIIAENPKISPYVLKMKTNIMNDLNCDFNHINIKSTTTETLGFIGRKEGIAAEAIILLKNTY</sequence>
<dbReference type="Gene3D" id="3.30.1330.50">
    <property type="entry name" value="2-C-methyl-D-erythritol 2,4-cyclodiphosphate synthase"/>
    <property type="match status" value="1"/>
</dbReference>
<accession>A0AAT9G569</accession>
<feature type="binding site" evidence="9">
    <location>
        <position position="10"/>
    </location>
    <ligand>
        <name>a divalent metal cation</name>
        <dbReference type="ChEBI" id="CHEBI:60240"/>
    </ligand>
</feature>
<dbReference type="AlphaFoldDB" id="A0AAT9G569"/>
<feature type="site" description="Transition state stabilizer" evidence="9">
    <location>
        <position position="34"/>
    </location>
</feature>
<feature type="binding site" evidence="9">
    <location>
        <begin position="56"/>
        <end position="58"/>
    </location>
    <ligand>
        <name>4-CDP-2-C-methyl-D-erythritol 2-phosphate</name>
        <dbReference type="ChEBI" id="CHEBI:57919"/>
    </ligand>
</feature>
<evidence type="ECO:0000259" key="12">
    <source>
        <dbReference type="Pfam" id="PF02542"/>
    </source>
</evidence>
<evidence type="ECO:0000256" key="10">
    <source>
        <dbReference type="RuleBase" id="RU004395"/>
    </source>
</evidence>
<keyword evidence="7 9" id="KW-0414">Isoprene biosynthesis</keyword>
<dbReference type="PANTHER" id="PTHR43181">
    <property type="entry name" value="2-C-METHYL-D-ERYTHRITOL 2,4-CYCLODIPHOSPHATE SYNTHASE, CHLOROPLASTIC"/>
    <property type="match status" value="1"/>
</dbReference>
<feature type="binding site" evidence="9">
    <location>
        <begin position="8"/>
        <end position="10"/>
    </location>
    <ligand>
        <name>4-CDP-2-C-methyl-D-erythritol 2-phosphate</name>
        <dbReference type="ChEBI" id="CHEBI:57919"/>
    </ligand>
</feature>
<dbReference type="InterPro" id="IPR003526">
    <property type="entry name" value="MECDP_synthase"/>
</dbReference>
<feature type="binding site" evidence="9">
    <location>
        <position position="139"/>
    </location>
    <ligand>
        <name>4-CDP-2-C-methyl-D-erythritol 2-phosphate</name>
        <dbReference type="ChEBI" id="CHEBI:57919"/>
    </ligand>
</feature>
<feature type="transmembrane region" description="Helical" evidence="11">
    <location>
        <begin position="39"/>
        <end position="61"/>
    </location>
</feature>
<dbReference type="GO" id="GO:0008685">
    <property type="term" value="F:2-C-methyl-D-erythritol 2,4-cyclodiphosphate synthase activity"/>
    <property type="evidence" value="ECO:0007669"/>
    <property type="project" value="UniProtKB-UniRule"/>
</dbReference>
<evidence type="ECO:0000256" key="8">
    <source>
        <dbReference type="ARBA" id="ARBA00023239"/>
    </source>
</evidence>
<keyword evidence="11" id="KW-0472">Membrane</keyword>